<proteinExistence type="predicted"/>
<keyword evidence="2 3" id="KW-0238">DNA-binding</keyword>
<dbReference type="InterPro" id="IPR050624">
    <property type="entry name" value="HTH-type_Tx_Regulator"/>
</dbReference>
<gene>
    <name evidence="5" type="ORF">CathTA2_1435</name>
    <name evidence="6" type="ORF">HUR95_15175</name>
</gene>
<dbReference type="PANTHER" id="PTHR43479:SF7">
    <property type="entry name" value="TETR-FAMILY TRANSCRIPTIONAL REGULATOR"/>
    <property type="match status" value="1"/>
</dbReference>
<protein>
    <submittedName>
        <fullName evidence="6">TetR/AcrR family transcriptional regulator</fullName>
    </submittedName>
    <submittedName>
        <fullName evidence="5">Transcriptional regulator, TetR family</fullName>
    </submittedName>
</protein>
<evidence type="ECO:0000313" key="6">
    <source>
        <dbReference type="EMBL" id="QZT33561.1"/>
    </source>
</evidence>
<dbReference type="InterPro" id="IPR036271">
    <property type="entry name" value="Tet_transcr_reg_TetR-rel_C_sf"/>
</dbReference>
<reference evidence="6" key="3">
    <citation type="submission" date="2021-08" db="EMBL/GenBank/DDBJ databases">
        <authorList>
            <person name="de Jong S."/>
            <person name="van den Broek M."/>
            <person name="Merkel A."/>
            <person name="de la Torre Cortes P."/>
            <person name="Kalamorz F."/>
            <person name="Cook G."/>
            <person name="van Loosdrecht M."/>
            <person name="McMillan D."/>
        </authorList>
    </citation>
    <scope>NUCLEOTIDE SEQUENCE</scope>
    <source>
        <strain evidence="6">TA2.A1</strain>
    </source>
</reference>
<dbReference type="SUPFAM" id="SSF46689">
    <property type="entry name" value="Homeodomain-like"/>
    <property type="match status" value="1"/>
</dbReference>
<dbReference type="EMBL" id="CP082237">
    <property type="protein sequence ID" value="QZT33561.1"/>
    <property type="molecule type" value="Genomic_DNA"/>
</dbReference>
<dbReference type="Gene3D" id="1.10.357.10">
    <property type="entry name" value="Tetracycline Repressor, domain 2"/>
    <property type="match status" value="1"/>
</dbReference>
<accession>F5L6I5</accession>
<dbReference type="Proteomes" id="UP000010716">
    <property type="component" value="Unassembled WGS sequence"/>
</dbReference>
<dbReference type="GO" id="GO:0003677">
    <property type="term" value="F:DNA binding"/>
    <property type="evidence" value="ECO:0007669"/>
    <property type="project" value="UniProtKB-UniRule"/>
</dbReference>
<dbReference type="SUPFAM" id="SSF48498">
    <property type="entry name" value="Tetracyclin repressor-like, C-terminal domain"/>
    <property type="match status" value="1"/>
</dbReference>
<feature type="domain" description="HTH tetR-type" evidence="4">
    <location>
        <begin position="14"/>
        <end position="74"/>
    </location>
</feature>
<organism evidence="5 7">
    <name type="scientific">Caldalkalibacillus thermarum (strain TA2.A1)</name>
    <dbReference type="NCBI Taxonomy" id="986075"/>
    <lineage>
        <taxon>Bacteria</taxon>
        <taxon>Bacillati</taxon>
        <taxon>Bacillota</taxon>
        <taxon>Bacilli</taxon>
        <taxon>Bacillales</taxon>
        <taxon>Bacillaceae</taxon>
        <taxon>Caldalkalibacillus</taxon>
    </lineage>
</organism>
<dbReference type="PANTHER" id="PTHR43479">
    <property type="entry name" value="ACREF/ENVCD OPERON REPRESSOR-RELATED"/>
    <property type="match status" value="1"/>
</dbReference>
<evidence type="ECO:0000313" key="8">
    <source>
        <dbReference type="Proteomes" id="UP000825179"/>
    </source>
</evidence>
<reference evidence="6 8" key="2">
    <citation type="journal article" date="2020" name="Extremophiles">
        <title>Genomic analysis of Caldalkalibacillus thermarum TA2.A1 reveals aerobic alkaliphilic metabolism and evolutionary hallmarks linking alkaliphilic bacteria and plant life.</title>
        <authorList>
            <person name="de Jong S.I."/>
            <person name="van den Broek M.A."/>
            <person name="Merkel A.Y."/>
            <person name="de la Torre Cortes P."/>
            <person name="Kalamorz F."/>
            <person name="Cook G.M."/>
            <person name="van Loosdrecht M.C.M."/>
            <person name="McMillan D.G.G."/>
        </authorList>
    </citation>
    <scope>NUCLEOTIDE SEQUENCE [LARGE SCALE GENOMIC DNA]</scope>
    <source>
        <strain evidence="6 8">TA2.A1</strain>
    </source>
</reference>
<reference evidence="5 7" key="1">
    <citation type="journal article" date="2011" name="J. Bacteriol.">
        <title>Draft genome sequence of the thermoalkaliphilic Caldalkalibacillus thermarum strain TA2.A1.</title>
        <authorList>
            <person name="Kalamorz F."/>
            <person name="Keis S."/>
            <person name="McMillan D.G."/>
            <person name="Olsson K."/>
            <person name="Stanton J.A."/>
            <person name="Stockwell P."/>
            <person name="Black M.A."/>
            <person name="Klingeman D.M."/>
            <person name="Land M.L."/>
            <person name="Han C.S."/>
            <person name="Martin S.L."/>
            <person name="Becher S.A."/>
            <person name="Peddie C.J."/>
            <person name="Morgan H.W."/>
            <person name="Matthies D."/>
            <person name="Preiss L."/>
            <person name="Meier T."/>
            <person name="Brown S.D."/>
            <person name="Cook G.M."/>
        </authorList>
    </citation>
    <scope>NUCLEOTIDE SEQUENCE [LARGE SCALE GENOMIC DNA]</scope>
    <source>
        <strain evidence="5 7">TA2.A1</strain>
    </source>
</reference>
<evidence type="ECO:0000313" key="7">
    <source>
        <dbReference type="Proteomes" id="UP000010716"/>
    </source>
</evidence>
<dbReference type="Pfam" id="PF00440">
    <property type="entry name" value="TetR_N"/>
    <property type="match status" value="1"/>
</dbReference>
<keyword evidence="1" id="KW-0678">Repressor</keyword>
<evidence type="ECO:0000256" key="1">
    <source>
        <dbReference type="ARBA" id="ARBA00022491"/>
    </source>
</evidence>
<dbReference type="eggNOG" id="COG1309">
    <property type="taxonomic scope" value="Bacteria"/>
</dbReference>
<dbReference type="KEGG" id="cthu:HUR95_15175"/>
<dbReference type="AlphaFoldDB" id="F5L6I5"/>
<name>F5L6I5_CALTT</name>
<dbReference type="Proteomes" id="UP000825179">
    <property type="component" value="Chromosome"/>
</dbReference>
<keyword evidence="8" id="KW-1185">Reference proteome</keyword>
<dbReference type="OrthoDB" id="2720430at2"/>
<sequence>MEHKRLNRHERRKARTKAAIRDTALDIFLKKGYHRTSIQEIMEQADLGYGTFYQYYNSKLDVLLEQANEVYAKITEHYHKPPLSETSIFKRTLNSIRNVLEACHEHRKVMTVLKEAKHTDPEIKQIWDKIMGELTRRLEFDISWSFNKGLCRPVDKQVAIAALQGLILGAIDYVLHLDGPDVNIDQISADVSLMFKEAIFIRDEMPPIKT</sequence>
<evidence type="ECO:0000313" key="5">
    <source>
        <dbReference type="EMBL" id="EGL83046.1"/>
    </source>
</evidence>
<dbReference type="PROSITE" id="PS50977">
    <property type="entry name" value="HTH_TETR_2"/>
    <property type="match status" value="1"/>
</dbReference>
<evidence type="ECO:0000256" key="3">
    <source>
        <dbReference type="PROSITE-ProRule" id="PRU00335"/>
    </source>
</evidence>
<feature type="DNA-binding region" description="H-T-H motif" evidence="3">
    <location>
        <begin position="37"/>
        <end position="56"/>
    </location>
</feature>
<evidence type="ECO:0000259" key="4">
    <source>
        <dbReference type="PROSITE" id="PS50977"/>
    </source>
</evidence>
<dbReference type="RefSeq" id="WP_007504372.1">
    <property type="nucleotide sequence ID" value="NZ_AFCE01000128.1"/>
</dbReference>
<dbReference type="InterPro" id="IPR001647">
    <property type="entry name" value="HTH_TetR"/>
</dbReference>
<dbReference type="EMBL" id="AFCE01000128">
    <property type="protein sequence ID" value="EGL83046.1"/>
    <property type="molecule type" value="Genomic_DNA"/>
</dbReference>
<dbReference type="Gene3D" id="1.10.10.60">
    <property type="entry name" value="Homeodomain-like"/>
    <property type="match status" value="1"/>
</dbReference>
<dbReference type="InterPro" id="IPR009057">
    <property type="entry name" value="Homeodomain-like_sf"/>
</dbReference>
<evidence type="ECO:0000256" key="2">
    <source>
        <dbReference type="ARBA" id="ARBA00023125"/>
    </source>
</evidence>
<dbReference type="PRINTS" id="PR00455">
    <property type="entry name" value="HTHTETR"/>
</dbReference>